<dbReference type="Proteomes" id="UP000807353">
    <property type="component" value="Unassembled WGS sequence"/>
</dbReference>
<sequence>MQHNRVPIKATHKPLPGFEVSFAERELIKMFPSYCQSIKVIPAIIFCNRCKQEIPTNPQAITQHAAIHLINPKEDPNKFGCLVGNCWRRLPLTQLGAHVAGHFKTASASCGICGFIFPSPRLAREHLVSPCPQLQNAQSNFLANHPTDRKTQESIFRRLL</sequence>
<organism evidence="1 2">
    <name type="scientific">Collybia nuda</name>
    <dbReference type="NCBI Taxonomy" id="64659"/>
    <lineage>
        <taxon>Eukaryota</taxon>
        <taxon>Fungi</taxon>
        <taxon>Dikarya</taxon>
        <taxon>Basidiomycota</taxon>
        <taxon>Agaricomycotina</taxon>
        <taxon>Agaricomycetes</taxon>
        <taxon>Agaricomycetidae</taxon>
        <taxon>Agaricales</taxon>
        <taxon>Tricholomatineae</taxon>
        <taxon>Clitocybaceae</taxon>
        <taxon>Collybia</taxon>
    </lineage>
</organism>
<reference evidence="1" key="1">
    <citation type="submission" date="2020-11" db="EMBL/GenBank/DDBJ databases">
        <authorList>
            <consortium name="DOE Joint Genome Institute"/>
            <person name="Ahrendt S."/>
            <person name="Riley R."/>
            <person name="Andreopoulos W."/>
            <person name="Labutti K."/>
            <person name="Pangilinan J."/>
            <person name="Ruiz-Duenas F.J."/>
            <person name="Barrasa J.M."/>
            <person name="Sanchez-Garcia M."/>
            <person name="Camarero S."/>
            <person name="Miyauchi S."/>
            <person name="Serrano A."/>
            <person name="Linde D."/>
            <person name="Babiker R."/>
            <person name="Drula E."/>
            <person name="Ayuso-Fernandez I."/>
            <person name="Pacheco R."/>
            <person name="Padilla G."/>
            <person name="Ferreira P."/>
            <person name="Barriuso J."/>
            <person name="Kellner H."/>
            <person name="Castanera R."/>
            <person name="Alfaro M."/>
            <person name="Ramirez L."/>
            <person name="Pisabarro A.G."/>
            <person name="Kuo A."/>
            <person name="Tritt A."/>
            <person name="Lipzen A."/>
            <person name="He G."/>
            <person name="Yan M."/>
            <person name="Ng V."/>
            <person name="Cullen D."/>
            <person name="Martin F."/>
            <person name="Rosso M.-N."/>
            <person name="Henrissat B."/>
            <person name="Hibbett D."/>
            <person name="Martinez A.T."/>
            <person name="Grigoriev I.V."/>
        </authorList>
    </citation>
    <scope>NUCLEOTIDE SEQUENCE</scope>
    <source>
        <strain evidence="1">CBS 247.69</strain>
    </source>
</reference>
<keyword evidence="2" id="KW-1185">Reference proteome</keyword>
<dbReference type="AlphaFoldDB" id="A0A9P5YDZ3"/>
<proteinExistence type="predicted"/>
<name>A0A9P5YDZ3_9AGAR</name>
<evidence type="ECO:0000313" key="2">
    <source>
        <dbReference type="Proteomes" id="UP000807353"/>
    </source>
</evidence>
<dbReference type="EMBL" id="MU150240">
    <property type="protein sequence ID" value="KAF9466751.1"/>
    <property type="molecule type" value="Genomic_DNA"/>
</dbReference>
<protein>
    <submittedName>
        <fullName evidence="1">Uncharacterized protein</fullName>
    </submittedName>
</protein>
<comment type="caution">
    <text evidence="1">The sequence shown here is derived from an EMBL/GenBank/DDBJ whole genome shotgun (WGS) entry which is preliminary data.</text>
</comment>
<accession>A0A9P5YDZ3</accession>
<gene>
    <name evidence="1" type="ORF">BDZ94DRAFT_135248</name>
</gene>
<evidence type="ECO:0000313" key="1">
    <source>
        <dbReference type="EMBL" id="KAF9466751.1"/>
    </source>
</evidence>